<dbReference type="EMBL" id="LFZO01000368">
    <property type="protein sequence ID" value="KXT09145.1"/>
    <property type="molecule type" value="Genomic_DNA"/>
</dbReference>
<proteinExistence type="predicted"/>
<protein>
    <submittedName>
        <fullName evidence="1">Uncharacterized protein</fullName>
    </submittedName>
</protein>
<reference evidence="1 2" key="1">
    <citation type="submission" date="2015-07" db="EMBL/GenBank/DDBJ databases">
        <title>Comparative genomics of the Sigatoka disease complex on banana suggests a link between parallel evolutionary changes in Pseudocercospora fijiensis and Pseudocercospora eumusae and increased virulence on the banana host.</title>
        <authorList>
            <person name="Chang T.-C."/>
            <person name="Salvucci A."/>
            <person name="Crous P.W."/>
            <person name="Stergiopoulos I."/>
        </authorList>
    </citation>
    <scope>NUCLEOTIDE SEQUENCE [LARGE SCALE GENOMIC DNA]</scope>
    <source>
        <strain evidence="1 2">CBS 116634</strain>
    </source>
</reference>
<dbReference type="AlphaFoldDB" id="A0A139I3B1"/>
<evidence type="ECO:0000313" key="1">
    <source>
        <dbReference type="EMBL" id="KXT09145.1"/>
    </source>
</evidence>
<accession>A0A139I3B1</accession>
<gene>
    <name evidence="1" type="ORF">AC579_5826</name>
</gene>
<name>A0A139I3B1_9PEZI</name>
<evidence type="ECO:0000313" key="2">
    <source>
        <dbReference type="Proteomes" id="UP000073492"/>
    </source>
</evidence>
<sequence length="266" mass="28562">MARRLCKSAASAANPSRDRPVYSRGILFWQMPITRGGSSISRISVGWEEHQGHAGILGRQEEHAIVASQVQPLISVAMVKPSPDNGVKSGEAVPWKDGTEILSLPVAFIGNARRARKDGDVIGFNGCGATAHTLLFCEWDFGQANYSKSGIFGFGGGTSRSGAAVVLVFEERLGEAQARAELKPEAERDARCITQKDEDIPDVQLPSVYTLPYLIEVPSSTSQMAVLIIAVTLLHTAYGDRVAAGRQVDNSPCYLYLPSAQHPGLA</sequence>
<organism evidence="1 2">
    <name type="scientific">Pseudocercospora musae</name>
    <dbReference type="NCBI Taxonomy" id="113226"/>
    <lineage>
        <taxon>Eukaryota</taxon>
        <taxon>Fungi</taxon>
        <taxon>Dikarya</taxon>
        <taxon>Ascomycota</taxon>
        <taxon>Pezizomycotina</taxon>
        <taxon>Dothideomycetes</taxon>
        <taxon>Dothideomycetidae</taxon>
        <taxon>Mycosphaerellales</taxon>
        <taxon>Mycosphaerellaceae</taxon>
        <taxon>Pseudocercospora</taxon>
    </lineage>
</organism>
<dbReference type="Proteomes" id="UP000073492">
    <property type="component" value="Unassembled WGS sequence"/>
</dbReference>
<keyword evidence="2" id="KW-1185">Reference proteome</keyword>
<comment type="caution">
    <text evidence="1">The sequence shown here is derived from an EMBL/GenBank/DDBJ whole genome shotgun (WGS) entry which is preliminary data.</text>
</comment>